<dbReference type="EMBL" id="JARPOI010000009">
    <property type="protein sequence ID" value="KAJ9174027.1"/>
    <property type="molecule type" value="Genomic_DNA"/>
</dbReference>
<dbReference type="SMART" id="SM00380">
    <property type="entry name" value="AP2"/>
    <property type="match status" value="1"/>
</dbReference>
<dbReference type="InterPro" id="IPR016177">
    <property type="entry name" value="DNA-bd_dom_sf"/>
</dbReference>
<dbReference type="Gene3D" id="3.30.730.10">
    <property type="entry name" value="AP2/ERF domain"/>
    <property type="match status" value="1"/>
</dbReference>
<keyword evidence="4" id="KW-0804">Transcription</keyword>
<dbReference type="PANTHER" id="PTHR31194">
    <property type="entry name" value="SHN SHINE , DNA BINDING / TRANSCRIPTION FACTOR"/>
    <property type="match status" value="1"/>
</dbReference>
<reference evidence="8" key="1">
    <citation type="journal article" date="2023" name="Plant Biotechnol. J.">
        <title>Chromosome-level wild Hevea brasiliensis genome provides new tools for genomic-assisted breeding and valuable loci to elevate rubber yield.</title>
        <authorList>
            <person name="Cheng H."/>
            <person name="Song X."/>
            <person name="Hu Y."/>
            <person name="Wu T."/>
            <person name="Yang Q."/>
            <person name="An Z."/>
            <person name="Feng S."/>
            <person name="Deng Z."/>
            <person name="Wu W."/>
            <person name="Zeng X."/>
            <person name="Tu M."/>
            <person name="Wang X."/>
            <person name="Huang H."/>
        </authorList>
    </citation>
    <scope>NUCLEOTIDE SEQUENCE</scope>
    <source>
        <strain evidence="8">MT/VB/25A 57/8</strain>
    </source>
</reference>
<proteinExistence type="predicted"/>
<dbReference type="Pfam" id="PF00847">
    <property type="entry name" value="AP2"/>
    <property type="match status" value="1"/>
</dbReference>
<dbReference type="Proteomes" id="UP001174677">
    <property type="component" value="Chromosome 9"/>
</dbReference>
<feature type="region of interest" description="Disordered" evidence="6">
    <location>
        <begin position="76"/>
        <end position="108"/>
    </location>
</feature>
<keyword evidence="9" id="KW-1185">Reference proteome</keyword>
<feature type="compositionally biased region" description="Low complexity" evidence="6">
    <location>
        <begin position="78"/>
        <end position="98"/>
    </location>
</feature>
<organism evidence="8 9">
    <name type="scientific">Hevea brasiliensis</name>
    <name type="common">Para rubber tree</name>
    <name type="synonym">Siphonia brasiliensis</name>
    <dbReference type="NCBI Taxonomy" id="3981"/>
    <lineage>
        <taxon>Eukaryota</taxon>
        <taxon>Viridiplantae</taxon>
        <taxon>Streptophyta</taxon>
        <taxon>Embryophyta</taxon>
        <taxon>Tracheophyta</taxon>
        <taxon>Spermatophyta</taxon>
        <taxon>Magnoliopsida</taxon>
        <taxon>eudicotyledons</taxon>
        <taxon>Gunneridae</taxon>
        <taxon>Pentapetalae</taxon>
        <taxon>rosids</taxon>
        <taxon>fabids</taxon>
        <taxon>Malpighiales</taxon>
        <taxon>Euphorbiaceae</taxon>
        <taxon>Crotonoideae</taxon>
        <taxon>Micrandreae</taxon>
        <taxon>Hevea</taxon>
    </lineage>
</organism>
<evidence type="ECO:0000256" key="2">
    <source>
        <dbReference type="ARBA" id="ARBA00023015"/>
    </source>
</evidence>
<keyword evidence="2" id="KW-0805">Transcription regulation</keyword>
<gene>
    <name evidence="8" type="ORF">P3X46_017101</name>
</gene>
<evidence type="ECO:0000259" key="7">
    <source>
        <dbReference type="PROSITE" id="PS51032"/>
    </source>
</evidence>
<protein>
    <recommendedName>
        <fullName evidence="7">AP2/ERF domain-containing protein</fullName>
    </recommendedName>
</protein>
<comment type="subcellular location">
    <subcellularLocation>
        <location evidence="1">Nucleus</location>
    </subcellularLocation>
</comment>
<accession>A0ABQ9M3G4</accession>
<keyword evidence="3" id="KW-0238">DNA-binding</keyword>
<feature type="domain" description="AP2/ERF" evidence="7">
    <location>
        <begin position="111"/>
        <end position="174"/>
    </location>
</feature>
<evidence type="ECO:0000256" key="1">
    <source>
        <dbReference type="ARBA" id="ARBA00004123"/>
    </source>
</evidence>
<dbReference type="CDD" id="cd00018">
    <property type="entry name" value="AP2"/>
    <property type="match status" value="1"/>
</dbReference>
<evidence type="ECO:0000256" key="4">
    <source>
        <dbReference type="ARBA" id="ARBA00023163"/>
    </source>
</evidence>
<dbReference type="InterPro" id="IPR050913">
    <property type="entry name" value="AP2/ERF_ERF"/>
</dbReference>
<dbReference type="PANTHER" id="PTHR31194:SF203">
    <property type="entry name" value="AP2_ERF DOMAIN-CONTAINING PROTEIN"/>
    <property type="match status" value="1"/>
</dbReference>
<evidence type="ECO:0000313" key="8">
    <source>
        <dbReference type="EMBL" id="KAJ9174027.1"/>
    </source>
</evidence>
<evidence type="ECO:0000256" key="5">
    <source>
        <dbReference type="ARBA" id="ARBA00023242"/>
    </source>
</evidence>
<keyword evidence="5" id="KW-0539">Nucleus</keyword>
<evidence type="ECO:0000256" key="3">
    <source>
        <dbReference type="ARBA" id="ARBA00023125"/>
    </source>
</evidence>
<name>A0ABQ9M3G4_HEVBR</name>
<dbReference type="PROSITE" id="PS51032">
    <property type="entry name" value="AP2_ERF"/>
    <property type="match status" value="1"/>
</dbReference>
<evidence type="ECO:0000313" key="9">
    <source>
        <dbReference type="Proteomes" id="UP001174677"/>
    </source>
</evidence>
<dbReference type="InterPro" id="IPR036955">
    <property type="entry name" value="AP2/ERF_dom_sf"/>
</dbReference>
<evidence type="ECO:0000256" key="6">
    <source>
        <dbReference type="SAM" id="MobiDB-lite"/>
    </source>
</evidence>
<dbReference type="InterPro" id="IPR001471">
    <property type="entry name" value="AP2/ERF_dom"/>
</dbReference>
<dbReference type="SUPFAM" id="SSF54171">
    <property type="entry name" value="DNA-binding domain"/>
    <property type="match status" value="1"/>
</dbReference>
<dbReference type="PRINTS" id="PR00367">
    <property type="entry name" value="ETHRSPELEMNT"/>
</dbReference>
<sequence>MPDIRSPILVEILSFEKEMRKKPGLKPSLRKVRITWHDPEATDSSSDEDSGFIDRSHSLIRGKQFVREITFSTLPYESSSENSSQRSSNGGRIRNSTGPGDKKKARVASSIFKGVRRRPWGKYIAEIRDPYRKIRIWLGTYNTEEEAAAAYKKKEEEFKSMMEVQEHNSSVNASKVVSEQSNDLVSYPSPYSVLDVSTAASQGGGVEGSIKEESSEDKTVKECNVGSLVENGFEGLSIPDLWKEPVLSPCSQQLLGGDFYSQFTNDFEQFPDTQEFFMAKSSEEVVDLPTMDGMMDLPTMDGEMDLPNIELETLAFVDDILNFTCP</sequence>
<feature type="region of interest" description="Disordered" evidence="6">
    <location>
        <begin position="34"/>
        <end position="53"/>
    </location>
</feature>
<comment type="caution">
    <text evidence="8">The sequence shown here is derived from an EMBL/GenBank/DDBJ whole genome shotgun (WGS) entry which is preliminary data.</text>
</comment>